<dbReference type="InterPro" id="IPR035892">
    <property type="entry name" value="C2_domain_sf"/>
</dbReference>
<dbReference type="InterPro" id="IPR001263">
    <property type="entry name" value="PI3K_accessory_dom"/>
</dbReference>
<feature type="compositionally biased region" description="Polar residues" evidence="5">
    <location>
        <begin position="188"/>
        <end position="211"/>
    </location>
</feature>
<feature type="domain" description="PIK helical" evidence="9">
    <location>
        <begin position="591"/>
        <end position="773"/>
    </location>
</feature>
<dbReference type="SUPFAM" id="SSF49562">
    <property type="entry name" value="C2 domain (Calcium/lipid-binding domain, CaLB)"/>
    <property type="match status" value="1"/>
</dbReference>
<feature type="region of interest" description="Disordered" evidence="5">
    <location>
        <begin position="184"/>
        <end position="211"/>
    </location>
</feature>
<dbReference type="InterPro" id="IPR042236">
    <property type="entry name" value="PI3K_accessory_sf"/>
</dbReference>
<evidence type="ECO:0000259" key="9">
    <source>
        <dbReference type="PROSITE" id="PS51545"/>
    </source>
</evidence>
<dbReference type="Proteomes" id="UP001177023">
    <property type="component" value="Unassembled WGS sequence"/>
</dbReference>
<dbReference type="Pfam" id="PF00168">
    <property type="entry name" value="C2"/>
    <property type="match status" value="1"/>
</dbReference>
<dbReference type="Gene3D" id="3.30.1010.10">
    <property type="entry name" value="Phosphatidylinositol 3-kinase Catalytic Subunit, Chain A, domain 4"/>
    <property type="match status" value="1"/>
</dbReference>
<dbReference type="PROSITE" id="PS50004">
    <property type="entry name" value="C2"/>
    <property type="match status" value="1"/>
</dbReference>
<dbReference type="EC" id="2.7.1.137" evidence="2"/>
<dbReference type="SMART" id="SM00312">
    <property type="entry name" value="PX"/>
    <property type="match status" value="1"/>
</dbReference>
<dbReference type="PROSITE" id="PS51545">
    <property type="entry name" value="PIK_HELICAL"/>
    <property type="match status" value="1"/>
</dbReference>
<evidence type="ECO:0000256" key="1">
    <source>
        <dbReference type="ARBA" id="ARBA00001498"/>
    </source>
</evidence>
<dbReference type="PANTHER" id="PTHR10048:SF14">
    <property type="entry name" value="LD28067P"/>
    <property type="match status" value="1"/>
</dbReference>
<feature type="domain" description="C2" evidence="6">
    <location>
        <begin position="1251"/>
        <end position="1383"/>
    </location>
</feature>
<dbReference type="InterPro" id="IPR036940">
    <property type="entry name" value="PI3/4_kinase_cat_sf"/>
</dbReference>
<evidence type="ECO:0000256" key="5">
    <source>
        <dbReference type="SAM" id="MobiDB-lite"/>
    </source>
</evidence>
<dbReference type="SMART" id="SM00239">
    <property type="entry name" value="C2"/>
    <property type="match status" value="1"/>
</dbReference>
<comment type="catalytic activity">
    <reaction evidence="1">
        <text>a 1,2-diacyl-sn-glycero-3-phospho-(1D-myo-inositol) + ATP = a 1,2-diacyl-sn-glycero-3-phospho-(1D-myo-inositol-3-phosphate) + ADP + H(+)</text>
        <dbReference type="Rhea" id="RHEA:12709"/>
        <dbReference type="ChEBI" id="CHEBI:15378"/>
        <dbReference type="ChEBI" id="CHEBI:30616"/>
        <dbReference type="ChEBI" id="CHEBI:57880"/>
        <dbReference type="ChEBI" id="CHEBI:58088"/>
        <dbReference type="ChEBI" id="CHEBI:456216"/>
        <dbReference type="EC" id="2.7.1.137"/>
    </reaction>
</comment>
<dbReference type="PROSITE" id="PS51546">
    <property type="entry name" value="PI3K_RBD"/>
    <property type="match status" value="1"/>
</dbReference>
<dbReference type="GO" id="GO:0005886">
    <property type="term" value="C:plasma membrane"/>
    <property type="evidence" value="ECO:0007669"/>
    <property type="project" value="TreeGrafter"/>
</dbReference>
<dbReference type="SMART" id="SM00146">
    <property type="entry name" value="PI3Kc"/>
    <property type="match status" value="1"/>
</dbReference>
<evidence type="ECO:0000259" key="8">
    <source>
        <dbReference type="PROSITE" id="PS50290"/>
    </source>
</evidence>
<dbReference type="PANTHER" id="PTHR10048">
    <property type="entry name" value="PHOSPHATIDYLINOSITOL KINASE"/>
    <property type="match status" value="1"/>
</dbReference>
<dbReference type="GO" id="GO:0016303">
    <property type="term" value="F:1-phosphatidylinositol-3-kinase activity"/>
    <property type="evidence" value="ECO:0007669"/>
    <property type="project" value="UniProtKB-EC"/>
</dbReference>
<dbReference type="InterPro" id="IPR015433">
    <property type="entry name" value="PI3/4_kinase"/>
</dbReference>
<dbReference type="GO" id="GO:0035091">
    <property type="term" value="F:phosphatidylinositol binding"/>
    <property type="evidence" value="ECO:0007669"/>
    <property type="project" value="InterPro"/>
</dbReference>
<evidence type="ECO:0000313" key="12">
    <source>
        <dbReference type="Proteomes" id="UP001177023"/>
    </source>
</evidence>
<keyword evidence="4" id="KW-0418">Kinase</keyword>
<evidence type="ECO:0000259" key="6">
    <source>
        <dbReference type="PROSITE" id="PS50004"/>
    </source>
</evidence>
<dbReference type="GO" id="GO:0005942">
    <property type="term" value="C:phosphatidylinositol 3-kinase complex"/>
    <property type="evidence" value="ECO:0007669"/>
    <property type="project" value="TreeGrafter"/>
</dbReference>
<dbReference type="InterPro" id="IPR000008">
    <property type="entry name" value="C2_dom"/>
</dbReference>
<dbReference type="InterPro" id="IPR001683">
    <property type="entry name" value="PX_dom"/>
</dbReference>
<evidence type="ECO:0000259" key="7">
    <source>
        <dbReference type="PROSITE" id="PS50195"/>
    </source>
</evidence>
<dbReference type="PROSITE" id="PS50195">
    <property type="entry name" value="PX"/>
    <property type="match status" value="1"/>
</dbReference>
<dbReference type="GO" id="GO:0005737">
    <property type="term" value="C:cytoplasm"/>
    <property type="evidence" value="ECO:0007669"/>
    <property type="project" value="TreeGrafter"/>
</dbReference>
<dbReference type="InterPro" id="IPR036871">
    <property type="entry name" value="PX_dom_sf"/>
</dbReference>
<dbReference type="GO" id="GO:0048015">
    <property type="term" value="P:phosphatidylinositol-mediated signaling"/>
    <property type="evidence" value="ECO:0007669"/>
    <property type="project" value="TreeGrafter"/>
</dbReference>
<proteinExistence type="predicted"/>
<dbReference type="EMBL" id="CATQJA010002690">
    <property type="protein sequence ID" value="CAJ0584266.1"/>
    <property type="molecule type" value="Genomic_DNA"/>
</dbReference>
<dbReference type="GO" id="GO:0043491">
    <property type="term" value="P:phosphatidylinositol 3-kinase/protein kinase B signal transduction"/>
    <property type="evidence" value="ECO:0007669"/>
    <property type="project" value="TreeGrafter"/>
</dbReference>
<dbReference type="GO" id="GO:0035005">
    <property type="term" value="F:1-phosphatidylinositol-4-phosphate 3-kinase activity"/>
    <property type="evidence" value="ECO:0007669"/>
    <property type="project" value="TreeGrafter"/>
</dbReference>
<feature type="non-terminal residue" evidence="11">
    <location>
        <position position="1398"/>
    </location>
</feature>
<dbReference type="GO" id="GO:0016477">
    <property type="term" value="P:cell migration"/>
    <property type="evidence" value="ECO:0007669"/>
    <property type="project" value="TreeGrafter"/>
</dbReference>
<dbReference type="Gene3D" id="3.30.1520.10">
    <property type="entry name" value="Phox-like domain"/>
    <property type="match status" value="1"/>
</dbReference>
<sequence length="1398" mass="159368">MAEDNDPELKMALELSKRSFAAEEAKRKGMDNLISFDCPEEKEREQKLAVLQQINRMHQPPPPANAIGWNMMHHSQSAGTLPRFPPQPQFAGPSNSPQIPPHRHTTEPRMTLDMPIPVMSTPPNSYHSHTFQNYGFNTPTIMYPQSPLMVHPMHLTTPCRQTPIPLGRVDFSPRPVHWNQDFLRNREQPTTSQPGSSKSEETTLSVPSPRQNEVYLAYARIKSPKRGTDGDLIDLSDGKDYDRIRRDFDVLYEPPPGDIAPSMPPAILSKTNSLHNDYVTTPTRRSEGAGTSKDDYEAVTPRRPASAIYPALKTQTPEKLSIDRFQIIEKKPDVEAQLERLVKRFGRTADCSQFFSSATVEYMTTNVKSVKVTIEKDHTWPTGGLRKLTQTVETDKTVGLFLAETLAALLDESQLADGVPTDAYGLKEYGLDEFLPEQELIGQNIFVGKCLLMDKDVKLEIGRKIPADRLPTDERPYTYADVRANKMSLASPTILDKDDVEQKLAQLKDNMEDFDSKAGDVHPLSVANSANGVRKRVEELCKLLSRIEPGTLHNTLRRYLTAEKNDRESARHDFLLAIHSFILAYCRSTTSSYTIRPLIEKKKPLKRVIECAEIVQVLVQSVHNLKNEWLSEYQSFFMTINLHHGTDDLGDWAYGWLPNIYPLIEGWTILSPVEAIQLLLPQYPDRVVRSKAVEWIRRASSDFLFNFMPQLVEVLRFELYEDSSLAELLLELSYKDLRFAKESALLTHSIYLQHKLLNTLDDLQRELKITTDSEKLNILRQRLGFLDGDLLGRNVRLPILPSFKATGIDVAKCGIFNSNAKPLRIVFRGLKSKFSVIHKDGDDMRQDALVIQLVRVMNDIWLCEGLDLRMITFRCATVGYRKGMAELVSDCQTLCDIQKAEGMAGVFKDDVLCKWLEKYNSSEYSYKVAEDNFRRSCAGWCVATFVLGIGDRHNDNILLTSMGHVFHIDFGKYMGDWQMAGPVKRDRVPFVFTKEMFAVINRGEVQGANDGYQSFIDFCCQAFNHLRSKHAHILSLLKIMQCSDIPGINAQSLHFVQKNLMLGMSDTDATAEFTKMITISLGSTFVRLNFFAHTFAQMLSGQTVRPIDQPDTLSFVPHRHTMETDGRIQDVKLLYPEKRMMPQKVYLYRMVVYRDQETIATTVYRSFAEFEELALKLKMRHHSSAPNWVKENARSNNREVALKRLSAMKDYLRVLLHGAPSAVRNDPLVYTFFHIILRDNTLQNGPEVLEPAAGRPVQIRLLLSWQATTSQLKVFVGHVKHLPMLTTGQAPDSYVKTYLRPDQNSKKKTKIVRSSLNPTFNEELCYDIGEVRDVKRFLDGHSLDVSIWSAGGLKDNNKMFHTQIQLHRLYNKTADRKGNLSWDDWHDLSKFGLHLPHS</sequence>
<dbReference type="Gene3D" id="1.10.1070.11">
    <property type="entry name" value="Phosphatidylinositol 3-/4-kinase, catalytic domain"/>
    <property type="match status" value="1"/>
</dbReference>
<dbReference type="SUPFAM" id="SSF56112">
    <property type="entry name" value="Protein kinase-like (PK-like)"/>
    <property type="match status" value="1"/>
</dbReference>
<name>A0AA36DBJ5_9BILA</name>
<dbReference type="Gene3D" id="2.60.40.150">
    <property type="entry name" value="C2 domain"/>
    <property type="match status" value="1"/>
</dbReference>
<evidence type="ECO:0000256" key="2">
    <source>
        <dbReference type="ARBA" id="ARBA00012073"/>
    </source>
</evidence>
<dbReference type="FunFam" id="3.30.1010.10:FF:000001">
    <property type="entry name" value="Phosphatidylinositol 4-phosphate 3-kinase C2 domain-containing subunit beta"/>
    <property type="match status" value="1"/>
</dbReference>
<feature type="domain" description="PI3K-RBD" evidence="10">
    <location>
        <begin position="367"/>
        <end position="463"/>
    </location>
</feature>
<comment type="caution">
    <text evidence="11">The sequence shown here is derived from an EMBL/GenBank/DDBJ whole genome shotgun (WGS) entry which is preliminary data.</text>
</comment>
<keyword evidence="12" id="KW-1185">Reference proteome</keyword>
<evidence type="ECO:0000259" key="10">
    <source>
        <dbReference type="PROSITE" id="PS51546"/>
    </source>
</evidence>
<dbReference type="SUPFAM" id="SSF48371">
    <property type="entry name" value="ARM repeat"/>
    <property type="match status" value="1"/>
</dbReference>
<gene>
    <name evidence="11" type="ORF">MSPICULIGERA_LOCUS22325</name>
</gene>
<dbReference type="InterPro" id="IPR018936">
    <property type="entry name" value="PI3/4_kinase_CS"/>
</dbReference>
<dbReference type="SMART" id="SM00145">
    <property type="entry name" value="PI3Ka"/>
    <property type="match status" value="1"/>
</dbReference>
<protein>
    <recommendedName>
        <fullName evidence="2">phosphatidylinositol 3-kinase</fullName>
        <ecNumber evidence="2">2.7.1.137</ecNumber>
    </recommendedName>
</protein>
<dbReference type="InterPro" id="IPR011009">
    <property type="entry name" value="Kinase-like_dom_sf"/>
</dbReference>
<dbReference type="SMART" id="SM00144">
    <property type="entry name" value="PI3K_rbd"/>
    <property type="match status" value="1"/>
</dbReference>
<dbReference type="InterPro" id="IPR000341">
    <property type="entry name" value="PI3K_Ras-bd_dom"/>
</dbReference>
<feature type="domain" description="PX" evidence="7">
    <location>
        <begin position="1126"/>
        <end position="1240"/>
    </location>
</feature>
<accession>A0AA36DBJ5</accession>
<reference evidence="11" key="1">
    <citation type="submission" date="2023-06" db="EMBL/GenBank/DDBJ databases">
        <authorList>
            <person name="Delattre M."/>
        </authorList>
    </citation>
    <scope>NUCLEOTIDE SEQUENCE</scope>
    <source>
        <strain evidence="11">AF72</strain>
    </source>
</reference>
<feature type="domain" description="PI3K/PI4K catalytic" evidence="8">
    <location>
        <begin position="809"/>
        <end position="1085"/>
    </location>
</feature>
<organism evidence="11 12">
    <name type="scientific">Mesorhabditis spiculigera</name>
    <dbReference type="NCBI Taxonomy" id="96644"/>
    <lineage>
        <taxon>Eukaryota</taxon>
        <taxon>Metazoa</taxon>
        <taxon>Ecdysozoa</taxon>
        <taxon>Nematoda</taxon>
        <taxon>Chromadorea</taxon>
        <taxon>Rhabditida</taxon>
        <taxon>Rhabditina</taxon>
        <taxon>Rhabditomorpha</taxon>
        <taxon>Rhabditoidea</taxon>
        <taxon>Rhabditidae</taxon>
        <taxon>Mesorhabditinae</taxon>
        <taxon>Mesorhabditis</taxon>
    </lineage>
</organism>
<evidence type="ECO:0000256" key="3">
    <source>
        <dbReference type="ARBA" id="ARBA00022679"/>
    </source>
</evidence>
<dbReference type="Pfam" id="PF00613">
    <property type="entry name" value="PI3Ka"/>
    <property type="match status" value="1"/>
</dbReference>
<dbReference type="SUPFAM" id="SSF64268">
    <property type="entry name" value="PX domain"/>
    <property type="match status" value="1"/>
</dbReference>
<dbReference type="InterPro" id="IPR000403">
    <property type="entry name" value="PI3/4_kinase_cat_dom"/>
</dbReference>
<dbReference type="PROSITE" id="PS00916">
    <property type="entry name" value="PI3_4_KINASE_2"/>
    <property type="match status" value="1"/>
</dbReference>
<dbReference type="Pfam" id="PF00454">
    <property type="entry name" value="PI3_PI4_kinase"/>
    <property type="match status" value="1"/>
</dbReference>
<keyword evidence="3" id="KW-0808">Transferase</keyword>
<dbReference type="Gene3D" id="1.25.40.70">
    <property type="entry name" value="Phosphatidylinositol 3-kinase, accessory domain (PIK)"/>
    <property type="match status" value="1"/>
</dbReference>
<evidence type="ECO:0000256" key="4">
    <source>
        <dbReference type="ARBA" id="ARBA00022777"/>
    </source>
</evidence>
<dbReference type="Pfam" id="PF00787">
    <property type="entry name" value="PX"/>
    <property type="match status" value="1"/>
</dbReference>
<evidence type="ECO:0000313" key="11">
    <source>
        <dbReference type="EMBL" id="CAJ0584266.1"/>
    </source>
</evidence>
<dbReference type="PROSITE" id="PS50290">
    <property type="entry name" value="PI3_4_KINASE_3"/>
    <property type="match status" value="1"/>
</dbReference>
<dbReference type="InterPro" id="IPR016024">
    <property type="entry name" value="ARM-type_fold"/>
</dbReference>